<dbReference type="OMA" id="PWHSESE"/>
<keyword evidence="9" id="KW-1185">Reference proteome</keyword>
<evidence type="ECO:0000313" key="7">
    <source>
        <dbReference type="EMBL" id="ELT93458.1"/>
    </source>
</evidence>
<keyword evidence="2" id="KW-0472">Membrane</keyword>
<dbReference type="InterPro" id="IPR016187">
    <property type="entry name" value="CTDL_fold"/>
</dbReference>
<evidence type="ECO:0000256" key="2">
    <source>
        <dbReference type="SAM" id="Phobius"/>
    </source>
</evidence>
<proteinExistence type="predicted"/>
<keyword evidence="1" id="KW-1015">Disulfide bond</keyword>
<reference evidence="9" key="1">
    <citation type="submission" date="2012-12" db="EMBL/GenBank/DDBJ databases">
        <authorList>
            <person name="Hellsten U."/>
            <person name="Grimwood J."/>
            <person name="Chapman J.A."/>
            <person name="Shapiro H."/>
            <person name="Aerts A."/>
            <person name="Otillar R.P."/>
            <person name="Terry A.Y."/>
            <person name="Boore J.L."/>
            <person name="Simakov O."/>
            <person name="Marletaz F."/>
            <person name="Cho S.-J."/>
            <person name="Edsinger-Gonzales E."/>
            <person name="Havlak P."/>
            <person name="Kuo D.-H."/>
            <person name="Larsson T."/>
            <person name="Lv J."/>
            <person name="Arendt D."/>
            <person name="Savage R."/>
            <person name="Osoegawa K."/>
            <person name="de Jong P."/>
            <person name="Lindberg D.R."/>
            <person name="Seaver E.C."/>
            <person name="Weisblat D.A."/>
            <person name="Putnam N.H."/>
            <person name="Grigoriev I.V."/>
            <person name="Rokhsar D.S."/>
        </authorList>
    </citation>
    <scope>NUCLEOTIDE SEQUENCE</scope>
    <source>
        <strain evidence="9">I ESC-2004</strain>
    </source>
</reference>
<evidence type="ECO:0000256" key="1">
    <source>
        <dbReference type="ARBA" id="ARBA00023157"/>
    </source>
</evidence>
<dbReference type="PROSITE" id="PS00615">
    <property type="entry name" value="C_TYPE_LECTIN_1"/>
    <property type="match status" value="1"/>
</dbReference>
<evidence type="ECO:0000313" key="8">
    <source>
        <dbReference type="EnsemblMetazoa" id="CapteP220791"/>
    </source>
</evidence>
<dbReference type="Gene3D" id="3.10.100.10">
    <property type="entry name" value="Mannose-Binding Protein A, subunit A"/>
    <property type="match status" value="4"/>
</dbReference>
<dbReference type="SUPFAM" id="SSF49785">
    <property type="entry name" value="Galactose-binding domain-like"/>
    <property type="match status" value="3"/>
</dbReference>
<dbReference type="STRING" id="283909.R7TI05"/>
<feature type="transmembrane region" description="Helical" evidence="2">
    <location>
        <begin position="1064"/>
        <end position="1087"/>
    </location>
</feature>
<dbReference type="InterPro" id="IPR001304">
    <property type="entry name" value="C-type_lectin-like"/>
</dbReference>
<keyword evidence="3" id="KW-0732">Signal</keyword>
<dbReference type="PANTHER" id="PTHR24543:SF325">
    <property type="entry name" value="F5_8 TYPE C DOMAIN-CONTAINING PROTEIN"/>
    <property type="match status" value="1"/>
</dbReference>
<accession>R7TI05</accession>
<dbReference type="PROSITE" id="PS51212">
    <property type="entry name" value="WSC"/>
    <property type="match status" value="1"/>
</dbReference>
<dbReference type="SUPFAM" id="SSF56436">
    <property type="entry name" value="C-type lectin-like"/>
    <property type="match status" value="4"/>
</dbReference>
<feature type="domain" description="C-type lectin" evidence="5">
    <location>
        <begin position="117"/>
        <end position="234"/>
    </location>
</feature>
<evidence type="ECO:0000259" key="6">
    <source>
        <dbReference type="PROSITE" id="PS51212"/>
    </source>
</evidence>
<dbReference type="FunFam" id="2.60.120.260:FF:000016">
    <property type="entry name" value="Contactin-associated protein-like 4 isoform 1"/>
    <property type="match status" value="1"/>
</dbReference>
<dbReference type="InterPro" id="IPR002889">
    <property type="entry name" value="WSC_carb-bd"/>
</dbReference>
<dbReference type="InterPro" id="IPR000421">
    <property type="entry name" value="FA58C"/>
</dbReference>
<dbReference type="EMBL" id="AMQN01012764">
    <property type="status" value="NOT_ANNOTATED_CDS"/>
    <property type="molecule type" value="Genomic_DNA"/>
</dbReference>
<evidence type="ECO:0000313" key="9">
    <source>
        <dbReference type="Proteomes" id="UP000014760"/>
    </source>
</evidence>
<reference evidence="8" key="3">
    <citation type="submission" date="2015-06" db="UniProtKB">
        <authorList>
            <consortium name="EnsemblMetazoa"/>
        </authorList>
    </citation>
    <scope>IDENTIFICATION</scope>
</reference>
<dbReference type="HOGENOM" id="CLU_283896_0_0_1"/>
<dbReference type="CDD" id="cd00057">
    <property type="entry name" value="FA58C"/>
    <property type="match status" value="2"/>
</dbReference>
<dbReference type="Gene3D" id="2.60.120.260">
    <property type="entry name" value="Galactose-binding domain-like"/>
    <property type="match status" value="3"/>
</dbReference>
<feature type="domain" description="C-type lectin" evidence="5">
    <location>
        <begin position="795"/>
        <end position="894"/>
    </location>
</feature>
<reference evidence="7 9" key="2">
    <citation type="journal article" date="2013" name="Nature">
        <title>Insights into bilaterian evolution from three spiralian genomes.</title>
        <authorList>
            <person name="Simakov O."/>
            <person name="Marletaz F."/>
            <person name="Cho S.J."/>
            <person name="Edsinger-Gonzales E."/>
            <person name="Havlak P."/>
            <person name="Hellsten U."/>
            <person name="Kuo D.H."/>
            <person name="Larsson T."/>
            <person name="Lv J."/>
            <person name="Arendt D."/>
            <person name="Savage R."/>
            <person name="Osoegawa K."/>
            <person name="de Jong P."/>
            <person name="Grimwood J."/>
            <person name="Chapman J.A."/>
            <person name="Shapiro H."/>
            <person name="Aerts A."/>
            <person name="Otillar R.P."/>
            <person name="Terry A.Y."/>
            <person name="Boore J.L."/>
            <person name="Grigoriev I.V."/>
            <person name="Lindberg D.R."/>
            <person name="Seaver E.C."/>
            <person name="Weisblat D.A."/>
            <person name="Putnam N.H."/>
            <person name="Rokhsar D.S."/>
        </authorList>
    </citation>
    <scope>NUCLEOTIDE SEQUENCE</scope>
    <source>
        <strain evidence="7 9">I ESC-2004</strain>
    </source>
</reference>
<dbReference type="InterPro" id="IPR016186">
    <property type="entry name" value="C-type_lectin-like/link_sf"/>
</dbReference>
<protein>
    <recommendedName>
        <fullName evidence="10">C-type lectin domain-containing protein</fullName>
    </recommendedName>
</protein>
<evidence type="ECO:0000259" key="4">
    <source>
        <dbReference type="PROSITE" id="PS50022"/>
    </source>
</evidence>
<dbReference type="Pfam" id="PF01822">
    <property type="entry name" value="WSC"/>
    <property type="match status" value="1"/>
</dbReference>
<evidence type="ECO:0000256" key="3">
    <source>
        <dbReference type="SAM" id="SignalP"/>
    </source>
</evidence>
<feature type="domain" description="WSC" evidence="6">
    <location>
        <begin position="693"/>
        <end position="782"/>
    </location>
</feature>
<dbReference type="EMBL" id="AMQN01012765">
    <property type="status" value="NOT_ANNOTATED_CDS"/>
    <property type="molecule type" value="Genomic_DNA"/>
</dbReference>
<dbReference type="OrthoDB" id="6161136at2759"/>
<dbReference type="EMBL" id="KB309733">
    <property type="protein sequence ID" value="ELT93458.1"/>
    <property type="molecule type" value="Genomic_DNA"/>
</dbReference>
<organism evidence="7">
    <name type="scientific">Capitella teleta</name>
    <name type="common">Polychaete worm</name>
    <dbReference type="NCBI Taxonomy" id="283909"/>
    <lineage>
        <taxon>Eukaryota</taxon>
        <taxon>Metazoa</taxon>
        <taxon>Spiralia</taxon>
        <taxon>Lophotrochozoa</taxon>
        <taxon>Annelida</taxon>
        <taxon>Polychaeta</taxon>
        <taxon>Sedentaria</taxon>
        <taxon>Scolecida</taxon>
        <taxon>Capitellidae</taxon>
        <taxon>Capitella</taxon>
    </lineage>
</organism>
<keyword evidence="2" id="KW-0812">Transmembrane</keyword>
<evidence type="ECO:0008006" key="10">
    <source>
        <dbReference type="Google" id="ProtNLM"/>
    </source>
</evidence>
<feature type="domain" description="F5/8 type C" evidence="4">
    <location>
        <begin position="545"/>
        <end position="699"/>
    </location>
</feature>
<dbReference type="Pfam" id="PF00754">
    <property type="entry name" value="F5_F8_type_C"/>
    <property type="match status" value="3"/>
</dbReference>
<dbReference type="PROSITE" id="PS50022">
    <property type="entry name" value="FA58C_3"/>
    <property type="match status" value="3"/>
</dbReference>
<feature type="domain" description="F5/8 type C" evidence="4">
    <location>
        <begin position="239"/>
        <end position="381"/>
    </location>
</feature>
<dbReference type="AlphaFoldDB" id="R7TI05"/>
<sequence length="1096" mass="124038">MKLLLALLMSLGFSRTLQAARCPAEWTPIADHCYQLSENGHSLEAAKKKCEERGGNLTDSKDEMELASIIVQASKTTKKKLNSVNRSTEHREKQKYFCKKKTTVDVKCEAGWHYDRIGRRCYMLNEQLLSWDDARTQCMAINGDLASVTSTTDQEFIRELITNATSSGIWIGGNEIDQTAGWTWTDGSPFDFFYWLDGKPDDLTGPEWCIEVVKDSNTKWDDAECSIPLQSICKKRVTCHEELISGEHYVMDWAFYATSVSEDDEAHKSRLDSTYESGGGGWTATGDDFNPYLSFAFTSIMKVISVVTQGHASRDEWVTKFIVSYSLTHEDLFEWEFEGNTDRNGKVENTLSESGILAKVIRIHTIEHHEAASMRVELLGCLHGVYSNKEALVSGDIFVHDEKITASSQFSEYHGPERARFDTVREGSFRDSWYAREQAVGEWIQVEFSSLMIVEAVRTRGTSEGSASYWVGSFEIHFSDDGQNWEAYQEPYGTVKVHRNNNSTDQVEHYLQDPKRAKFVRLLPLTWNIYIAISFEVFGSHYSECSETELMGGNDRYWSNGEISASSQLDDYHGPHRSRLNEVANGDLSGGWVPLHTNDQQWIQVNLGSVIAIKGVAIQGQHHTVNFVTEFYVSYSEDMDTWSNHMEPEDNATTLFHGNMDSSHIRRTYFMEGFSARGVRLHPTAWNNNIGIRWDLIGCRGRSISYYGLPCLAKTVIRQHNGSKVKFNLIGYPYAGVQYSSHCYCGTSYGTYGPTIGCNFPCTGDVSQRCGGFRANGVMTTGLFYKKCPDHWTAMGDNCYRVFTDQRTWEEAGNNCTMHGVGAQLASVNSIEEQQFVEEQLHIFKRDLWIGLTCHNIPYLHSSCEWSNGERVIHTNWAQGEPNLKNRNDHCVLLNYSEESESKENGVPVHAMINKMLTFVKRRRKRVILYLGLLLMMDVQQFEQSFVVFSHGERSVSDSFWTDLSNMDDISTFKFSNGLLPEELYWAEDQPSSNVYPTPVITNASDYGHWENVDENQNHPHICEHERVGFHRRTTVFTAASDIVDNEMGSFGQKAGNAGMSSGAVAGVVLGMVFVAIIVAFVGTFVYKRRLSSNSS</sequence>
<gene>
    <name evidence="7" type="ORF">CAPTEDRAFT_220791</name>
</gene>
<dbReference type="EnsemblMetazoa" id="CapteT220791">
    <property type="protein sequence ID" value="CapteP220791"/>
    <property type="gene ID" value="CapteG220791"/>
</dbReference>
<dbReference type="InterPro" id="IPR018378">
    <property type="entry name" value="C-type_lectin_CS"/>
</dbReference>
<dbReference type="InterPro" id="IPR008979">
    <property type="entry name" value="Galactose-bd-like_sf"/>
</dbReference>
<dbReference type="SMART" id="SM00231">
    <property type="entry name" value="FA58C"/>
    <property type="match status" value="3"/>
</dbReference>
<feature type="signal peptide" evidence="3">
    <location>
        <begin position="1"/>
        <end position="19"/>
    </location>
</feature>
<dbReference type="PANTHER" id="PTHR24543">
    <property type="entry name" value="MULTICOPPER OXIDASE-RELATED"/>
    <property type="match status" value="1"/>
</dbReference>
<dbReference type="CDD" id="cd00037">
    <property type="entry name" value="CLECT"/>
    <property type="match status" value="1"/>
</dbReference>
<dbReference type="SMART" id="SM00034">
    <property type="entry name" value="CLECT"/>
    <property type="match status" value="2"/>
</dbReference>
<keyword evidence="2" id="KW-1133">Transmembrane helix</keyword>
<name>R7TI05_CAPTE</name>
<dbReference type="PROSITE" id="PS50041">
    <property type="entry name" value="C_TYPE_LECTIN_2"/>
    <property type="match status" value="3"/>
</dbReference>
<feature type="domain" description="C-type lectin" evidence="5">
    <location>
        <begin position="934"/>
        <end position="1024"/>
    </location>
</feature>
<dbReference type="PROSITE" id="PS01285">
    <property type="entry name" value="FA58C_1"/>
    <property type="match status" value="1"/>
</dbReference>
<dbReference type="Pfam" id="PF00059">
    <property type="entry name" value="Lectin_C"/>
    <property type="match status" value="2"/>
</dbReference>
<dbReference type="Proteomes" id="UP000014760">
    <property type="component" value="Unassembled WGS sequence"/>
</dbReference>
<feature type="chain" id="PRO_5008787038" description="C-type lectin domain-containing protein" evidence="3">
    <location>
        <begin position="20"/>
        <end position="1096"/>
    </location>
</feature>
<feature type="domain" description="F5/8 type C" evidence="4">
    <location>
        <begin position="385"/>
        <end position="540"/>
    </location>
</feature>
<evidence type="ECO:0000259" key="5">
    <source>
        <dbReference type="PROSITE" id="PS50041"/>
    </source>
</evidence>